<dbReference type="GO" id="GO:0030155">
    <property type="term" value="P:regulation of cell adhesion"/>
    <property type="evidence" value="ECO:0007669"/>
    <property type="project" value="TreeGrafter"/>
</dbReference>
<accession>A0A8C5UGJ5</accession>
<protein>
    <recommendedName>
        <fullName evidence="2">Fibronectin type-III domain-containing protein</fullName>
    </recommendedName>
</protein>
<dbReference type="InterPro" id="IPR050991">
    <property type="entry name" value="ECM_Regulatory_Proteins"/>
</dbReference>
<reference evidence="3" key="2">
    <citation type="submission" date="2025-09" db="UniProtKB">
        <authorList>
            <consortium name="Ensembl"/>
        </authorList>
    </citation>
    <scope>IDENTIFICATION</scope>
</reference>
<dbReference type="Pfam" id="PF00041">
    <property type="entry name" value="fn3"/>
    <property type="match status" value="1"/>
</dbReference>
<dbReference type="SUPFAM" id="SSF49265">
    <property type="entry name" value="Fibronectin type III"/>
    <property type="match status" value="1"/>
</dbReference>
<evidence type="ECO:0000256" key="1">
    <source>
        <dbReference type="ARBA" id="ARBA00022737"/>
    </source>
</evidence>
<dbReference type="InterPro" id="IPR036116">
    <property type="entry name" value="FN3_sf"/>
</dbReference>
<dbReference type="GO" id="GO:0005615">
    <property type="term" value="C:extracellular space"/>
    <property type="evidence" value="ECO:0007669"/>
    <property type="project" value="TreeGrafter"/>
</dbReference>
<evidence type="ECO:0000313" key="3">
    <source>
        <dbReference type="Ensembl" id="ENSMCSP00000021420.1"/>
    </source>
</evidence>
<dbReference type="AlphaFoldDB" id="A0A8C5UGJ5"/>
<dbReference type="InterPro" id="IPR003961">
    <property type="entry name" value="FN3_dom"/>
</dbReference>
<dbReference type="CDD" id="cd00063">
    <property type="entry name" value="FN3"/>
    <property type="match status" value="1"/>
</dbReference>
<dbReference type="Gene3D" id="2.60.40.10">
    <property type="entry name" value="Immunoglobulins"/>
    <property type="match status" value="1"/>
</dbReference>
<feature type="domain" description="Fibronectin type-III" evidence="2">
    <location>
        <begin position="1"/>
        <end position="88"/>
    </location>
</feature>
<dbReference type="InterPro" id="IPR013783">
    <property type="entry name" value="Ig-like_fold"/>
</dbReference>
<proteinExistence type="predicted"/>
<dbReference type="Proteomes" id="UP000694560">
    <property type="component" value="Unplaced"/>
</dbReference>
<reference evidence="3" key="1">
    <citation type="submission" date="2025-08" db="UniProtKB">
        <authorList>
            <consortium name="Ensembl"/>
        </authorList>
    </citation>
    <scope>IDENTIFICATION</scope>
</reference>
<dbReference type="PANTHER" id="PTHR46708">
    <property type="entry name" value="TENASCIN"/>
    <property type="match status" value="1"/>
</dbReference>
<dbReference type="Ensembl" id="ENSMCST00000021968.1">
    <property type="protein sequence ID" value="ENSMCSP00000021420.1"/>
    <property type="gene ID" value="ENSMCSG00000014967.1"/>
</dbReference>
<sequence length="106" mass="11566">MLTVSDITPESFNLSWTASNGDFDAFTIEIIDSNRLLEPMEFNVSGSSRSAHISGLSPSTDFIVYLSGSSGGFRTRAVSMIPFVHLPTCVCICPPVQSRHNFCQMS</sequence>
<evidence type="ECO:0000259" key="2">
    <source>
        <dbReference type="PROSITE" id="PS50853"/>
    </source>
</evidence>
<organism evidence="3 4">
    <name type="scientific">Malurus cyaneus samueli</name>
    <dbReference type="NCBI Taxonomy" id="2593467"/>
    <lineage>
        <taxon>Eukaryota</taxon>
        <taxon>Metazoa</taxon>
        <taxon>Chordata</taxon>
        <taxon>Craniata</taxon>
        <taxon>Vertebrata</taxon>
        <taxon>Euteleostomi</taxon>
        <taxon>Archelosauria</taxon>
        <taxon>Archosauria</taxon>
        <taxon>Dinosauria</taxon>
        <taxon>Saurischia</taxon>
        <taxon>Theropoda</taxon>
        <taxon>Coelurosauria</taxon>
        <taxon>Aves</taxon>
        <taxon>Neognathae</taxon>
        <taxon>Neoaves</taxon>
        <taxon>Telluraves</taxon>
        <taxon>Australaves</taxon>
        <taxon>Passeriformes</taxon>
        <taxon>Meliphagoidea</taxon>
        <taxon>Maluridae</taxon>
        <taxon>Malurus</taxon>
    </lineage>
</organism>
<dbReference type="PROSITE" id="PS50853">
    <property type="entry name" value="FN3"/>
    <property type="match status" value="1"/>
</dbReference>
<dbReference type="OrthoDB" id="6130531at2759"/>
<keyword evidence="4" id="KW-1185">Reference proteome</keyword>
<name>A0A8C5UGJ5_9PASS</name>
<keyword evidence="1" id="KW-0677">Repeat</keyword>
<dbReference type="PANTHER" id="PTHR46708:SF1">
    <property type="entry name" value="TENASCIN"/>
    <property type="match status" value="1"/>
</dbReference>
<evidence type="ECO:0000313" key="4">
    <source>
        <dbReference type="Proteomes" id="UP000694560"/>
    </source>
</evidence>